<dbReference type="Gene3D" id="3.30.200.20">
    <property type="entry name" value="Phosphorylase Kinase, domain 1"/>
    <property type="match status" value="1"/>
</dbReference>
<evidence type="ECO:0000313" key="3">
    <source>
        <dbReference type="EMBL" id="SFJ21035.1"/>
    </source>
</evidence>
<keyword evidence="2 3" id="KW-0418">Kinase</keyword>
<dbReference type="Proteomes" id="UP000199630">
    <property type="component" value="Unassembled WGS sequence"/>
</dbReference>
<reference evidence="4" key="1">
    <citation type="submission" date="2016-10" db="EMBL/GenBank/DDBJ databases">
        <authorList>
            <person name="Varghese N."/>
            <person name="Submissions S."/>
        </authorList>
    </citation>
    <scope>NUCLEOTIDE SEQUENCE [LARGE SCALE GENOMIC DNA]</scope>
    <source>
        <strain evidence="4">DSM 26471</strain>
    </source>
</reference>
<dbReference type="AlphaFoldDB" id="A0A1I3PHK9"/>
<dbReference type="EMBL" id="FORH01000002">
    <property type="protein sequence ID" value="SFJ21035.1"/>
    <property type="molecule type" value="Genomic_DNA"/>
</dbReference>
<organism evidence="3 4">
    <name type="scientific">Celeribacter neptunius</name>
    <dbReference type="NCBI Taxonomy" id="588602"/>
    <lineage>
        <taxon>Bacteria</taxon>
        <taxon>Pseudomonadati</taxon>
        <taxon>Pseudomonadota</taxon>
        <taxon>Alphaproteobacteria</taxon>
        <taxon>Rhodobacterales</taxon>
        <taxon>Roseobacteraceae</taxon>
        <taxon>Celeribacter</taxon>
    </lineage>
</organism>
<dbReference type="GO" id="GO:0016301">
    <property type="term" value="F:kinase activity"/>
    <property type="evidence" value="ECO:0007669"/>
    <property type="project" value="UniProtKB-UniRule"/>
</dbReference>
<dbReference type="Gene3D" id="3.90.1200.10">
    <property type="match status" value="1"/>
</dbReference>
<name>A0A1I3PHK9_9RHOB</name>
<dbReference type="InterPro" id="IPR016477">
    <property type="entry name" value="Fructo-/Ketosamine-3-kinase"/>
</dbReference>
<dbReference type="STRING" id="588602.SAMN04487991_1684"/>
<dbReference type="InterPro" id="IPR011009">
    <property type="entry name" value="Kinase-like_dom_sf"/>
</dbReference>
<sequence>MDLTTRLQELGLDIRRLTRLQGGDLSEVFRLETADGTLVAKSGPQVGIEARMLEALAAAGAPVPRVLQATDTLLIMQDLPEAPATPEGWRALGRALRQMHDLEGAASGWTEDYAFGAVRLDNRPTSDWPLFWAERRLLPFARTFPDLASQIEQLCTRLPDLLPARATGLLHGDLWSGNLHFSSAPGDSSGGYFIDLACYHGDGEVDLAMLHLFGTPAPAFWDGYGAPATGWQSRMGLYQLFPALVHLRLFGAGYRGMVERCLSDALIA</sequence>
<comment type="similarity">
    <text evidence="1 2">Belongs to the fructosamine kinase family.</text>
</comment>
<keyword evidence="4" id="KW-1185">Reference proteome</keyword>
<proteinExistence type="inferred from homology"/>
<dbReference type="RefSeq" id="WP_090059927.1">
    <property type="nucleotide sequence ID" value="NZ_FORH01000002.1"/>
</dbReference>
<dbReference type="PANTHER" id="PTHR12149:SF8">
    <property type="entry name" value="PROTEIN-RIBULOSAMINE 3-KINASE"/>
    <property type="match status" value="1"/>
</dbReference>
<dbReference type="PANTHER" id="PTHR12149">
    <property type="entry name" value="FRUCTOSAMINE 3 KINASE-RELATED PROTEIN"/>
    <property type="match status" value="1"/>
</dbReference>
<keyword evidence="2" id="KW-0808">Transferase</keyword>
<protein>
    <submittedName>
        <fullName evidence="3">Fructosamine-3-kinase</fullName>
    </submittedName>
</protein>
<evidence type="ECO:0000313" key="4">
    <source>
        <dbReference type="Proteomes" id="UP000199630"/>
    </source>
</evidence>
<dbReference type="PIRSF" id="PIRSF006221">
    <property type="entry name" value="Ketosamine-3-kinase"/>
    <property type="match status" value="1"/>
</dbReference>
<dbReference type="SUPFAM" id="SSF56112">
    <property type="entry name" value="Protein kinase-like (PK-like)"/>
    <property type="match status" value="1"/>
</dbReference>
<evidence type="ECO:0000256" key="2">
    <source>
        <dbReference type="PIRNR" id="PIRNR006221"/>
    </source>
</evidence>
<dbReference type="Pfam" id="PF03881">
    <property type="entry name" value="Fructosamin_kin"/>
    <property type="match status" value="1"/>
</dbReference>
<dbReference type="OrthoDB" id="5291879at2"/>
<accession>A0A1I3PHK9</accession>
<evidence type="ECO:0000256" key="1">
    <source>
        <dbReference type="ARBA" id="ARBA00009460"/>
    </source>
</evidence>
<gene>
    <name evidence="3" type="ORF">SAMN04487991_1684</name>
</gene>